<sequence length="152" mass="17174">MSKETKITLIGSKLAKTGGEFYYLGEIEECENCKFKRLCHGNLEIGRKYKIISVRSANHPCPVHEGGVKVVEVVLSDITIMIDTKKALEGVVLNHHPINCDNFECEYYTFCNPKGIKDGEKYKIKQVINEKINCPKGKSLKKAIVEIVENEQ</sequence>
<reference evidence="3" key="1">
    <citation type="submission" date="2009-10" db="EMBL/GenBank/DDBJ databases">
        <title>Complete sequence of chromosome of Methanocaldococcus vulcanius M7.</title>
        <authorList>
            <consortium name="US DOE Joint Genome Institute"/>
            <person name="Lucas S."/>
            <person name="Copeland A."/>
            <person name="Lapidus A."/>
            <person name="Glavina del Rio T."/>
            <person name="Dalin E."/>
            <person name="Tice H."/>
            <person name="Bruce D."/>
            <person name="Goodwin L."/>
            <person name="Pitluck S."/>
            <person name="Lcollab F.I."/>
            <person name="Brettin T."/>
            <person name="Detter J.C."/>
            <person name="Han C."/>
            <person name="Tapia R."/>
            <person name="Kuske C.R."/>
            <person name="Schmutz J."/>
            <person name="Larimer F."/>
            <person name="Land M."/>
            <person name="Hauser L."/>
            <person name="Kyrpides N."/>
            <person name="Ovchinikova G."/>
            <person name="Sieprawska-Lupa M."/>
            <person name="Whitman W.B."/>
            <person name="Woyke T."/>
        </authorList>
    </citation>
    <scope>NUCLEOTIDE SEQUENCE [LARGE SCALE GENOMIC DNA]</scope>
    <source>
        <strain evidence="3">M7</strain>
    </source>
</reference>
<dbReference type="PANTHER" id="PTHR40699:SF1">
    <property type="entry name" value="UPF0179 PROTEIN MJ1627"/>
    <property type="match status" value="1"/>
</dbReference>
<dbReference type="HAMAP" id="MF_00498">
    <property type="entry name" value="UPF0179"/>
    <property type="match status" value="1"/>
</dbReference>
<organism evidence="3 4">
    <name type="scientific">Methanocaldococcus vulcanius (strain ATCC 700851 / DSM 12094 / M7)</name>
    <name type="common">Methanococcus vulcanius</name>
    <dbReference type="NCBI Taxonomy" id="579137"/>
    <lineage>
        <taxon>Archaea</taxon>
        <taxon>Methanobacteriati</taxon>
        <taxon>Methanobacteriota</taxon>
        <taxon>Methanomada group</taxon>
        <taxon>Methanococci</taxon>
        <taxon>Methanococcales</taxon>
        <taxon>Methanocaldococcaceae</taxon>
        <taxon>Methanocaldococcus</taxon>
    </lineage>
</organism>
<proteinExistence type="inferred from homology"/>
<evidence type="ECO:0000313" key="4">
    <source>
        <dbReference type="Proteomes" id="UP000002063"/>
    </source>
</evidence>
<dbReference type="AlphaFoldDB" id="C9RG28"/>
<protein>
    <recommendedName>
        <fullName evidence="2">UPF0179 protein Metvu_0671</fullName>
    </recommendedName>
</protein>
<dbReference type="eggNOG" id="arCOG04477">
    <property type="taxonomic scope" value="Archaea"/>
</dbReference>
<evidence type="ECO:0000313" key="3">
    <source>
        <dbReference type="EMBL" id="ACX72530.1"/>
    </source>
</evidence>
<accession>C9RG28</accession>
<dbReference type="RefSeq" id="WP_015732751.1">
    <property type="nucleotide sequence ID" value="NC_013407.1"/>
</dbReference>
<dbReference type="HOGENOM" id="CLU_121764_0_0_2"/>
<dbReference type="EMBL" id="CP001787">
    <property type="protein sequence ID" value="ACX72530.1"/>
    <property type="molecule type" value="Genomic_DNA"/>
</dbReference>
<dbReference type="KEGG" id="mvu:Metvu_0671"/>
<dbReference type="OrthoDB" id="24613at2157"/>
<keyword evidence="4" id="KW-1185">Reference proteome</keyword>
<name>C9RG28_METVM</name>
<evidence type="ECO:0000256" key="2">
    <source>
        <dbReference type="HAMAP-Rule" id="MF_00498"/>
    </source>
</evidence>
<dbReference type="STRING" id="579137.Metvu_0671"/>
<comment type="similarity">
    <text evidence="1 2">Belongs to the UPF0179 family.</text>
</comment>
<dbReference type="Proteomes" id="UP000002063">
    <property type="component" value="Chromosome"/>
</dbReference>
<dbReference type="PANTHER" id="PTHR40699">
    <property type="entry name" value="UPF0179 PROTEIN MJ1627"/>
    <property type="match status" value="1"/>
</dbReference>
<evidence type="ECO:0000256" key="1">
    <source>
        <dbReference type="ARBA" id="ARBA00010824"/>
    </source>
</evidence>
<dbReference type="InterPro" id="IPR005369">
    <property type="entry name" value="UPF0179"/>
</dbReference>
<dbReference type="Pfam" id="PF03684">
    <property type="entry name" value="UPF0179"/>
    <property type="match status" value="1"/>
</dbReference>
<dbReference type="PIRSF" id="PIRSF006595">
    <property type="entry name" value="UCP006595"/>
    <property type="match status" value="1"/>
</dbReference>
<gene>
    <name evidence="3" type="ordered locus">Metvu_0671</name>
</gene>
<dbReference type="GeneID" id="8513008"/>